<dbReference type="Pfam" id="PF05719">
    <property type="entry name" value="GPP34"/>
    <property type="match status" value="1"/>
</dbReference>
<evidence type="ECO:0000256" key="2">
    <source>
        <dbReference type="ARBA" id="ARBA00023034"/>
    </source>
</evidence>
<keyword evidence="6" id="KW-1185">Reference proteome</keyword>
<evidence type="ECO:0000313" key="5">
    <source>
        <dbReference type="EMBL" id="MBP2472453.1"/>
    </source>
</evidence>
<organism evidence="5 6">
    <name type="scientific">Crossiella equi</name>
    <dbReference type="NCBI Taxonomy" id="130796"/>
    <lineage>
        <taxon>Bacteria</taxon>
        <taxon>Bacillati</taxon>
        <taxon>Actinomycetota</taxon>
        <taxon>Actinomycetes</taxon>
        <taxon>Pseudonocardiales</taxon>
        <taxon>Pseudonocardiaceae</taxon>
        <taxon>Crossiella</taxon>
    </lineage>
</organism>
<gene>
    <name evidence="5" type="ORF">JOF53_001325</name>
</gene>
<dbReference type="Gene3D" id="1.10.3630.10">
    <property type="entry name" value="yeast vps74-n-term truncation variant domain like"/>
    <property type="match status" value="1"/>
</dbReference>
<comment type="subcellular location">
    <subcellularLocation>
        <location evidence="1">Golgi apparatus membrane</location>
        <topology evidence="1">Peripheral membrane protein</topology>
        <orientation evidence="1">Cytoplasmic side</orientation>
    </subcellularLocation>
</comment>
<evidence type="ECO:0000256" key="4">
    <source>
        <dbReference type="ARBA" id="ARBA00023136"/>
    </source>
</evidence>
<dbReference type="RefSeq" id="WP_158103560.1">
    <property type="nucleotide sequence ID" value="NZ_JAGIOO010000001.1"/>
</dbReference>
<name>A0ABS5A783_9PSEU</name>
<protein>
    <recommendedName>
        <fullName evidence="7">GPP34 family phosphoprotein</fullName>
    </recommendedName>
</protein>
<dbReference type="Proteomes" id="UP001519363">
    <property type="component" value="Unassembled WGS sequence"/>
</dbReference>
<keyword evidence="4" id="KW-0472">Membrane</keyword>
<evidence type="ECO:0008006" key="7">
    <source>
        <dbReference type="Google" id="ProtNLM"/>
    </source>
</evidence>
<evidence type="ECO:0000256" key="1">
    <source>
        <dbReference type="ARBA" id="ARBA00004255"/>
    </source>
</evidence>
<keyword evidence="2" id="KW-0333">Golgi apparatus</keyword>
<proteinExistence type="predicted"/>
<sequence>MNDTVTALADDLALLLLDEQGQWATRRNLDGLFAVTLMVELAHLDRLELFDEDNRVFVEDDSPTGSAALDEALATLEQAKGSVIKDAIAALAPGQKDRVLSRLAEQGAVEKRTERKRLIFTSTTWLLADTARRDEVKARLRPLLFDEPDGAGRDEVFIALLSAGGMVKSVAGRSKSAARIAEEVWARETVAHEIVSAGVQGSNEGIMPNLM</sequence>
<dbReference type="EMBL" id="JAGIOO010000001">
    <property type="protein sequence ID" value="MBP2472453.1"/>
    <property type="molecule type" value="Genomic_DNA"/>
</dbReference>
<evidence type="ECO:0000313" key="6">
    <source>
        <dbReference type="Proteomes" id="UP001519363"/>
    </source>
</evidence>
<comment type="caution">
    <text evidence="5">The sequence shown here is derived from an EMBL/GenBank/DDBJ whole genome shotgun (WGS) entry which is preliminary data.</text>
</comment>
<dbReference type="InterPro" id="IPR038261">
    <property type="entry name" value="GPP34-like_sf"/>
</dbReference>
<evidence type="ECO:0000256" key="3">
    <source>
        <dbReference type="ARBA" id="ARBA00023121"/>
    </source>
</evidence>
<dbReference type="InterPro" id="IPR008628">
    <property type="entry name" value="GPP34-like"/>
</dbReference>
<reference evidence="5 6" key="1">
    <citation type="submission" date="2021-03" db="EMBL/GenBank/DDBJ databases">
        <title>Sequencing the genomes of 1000 actinobacteria strains.</title>
        <authorList>
            <person name="Klenk H.-P."/>
        </authorList>
    </citation>
    <scope>NUCLEOTIDE SEQUENCE [LARGE SCALE GENOMIC DNA]</scope>
    <source>
        <strain evidence="5 6">DSM 44580</strain>
    </source>
</reference>
<accession>A0ABS5A783</accession>
<keyword evidence="3" id="KW-0446">Lipid-binding</keyword>